<evidence type="ECO:0000313" key="1">
    <source>
        <dbReference type="EMBL" id="AHC56603.1"/>
    </source>
</evidence>
<protein>
    <submittedName>
        <fullName evidence="1">Uncharacterized protein</fullName>
    </submittedName>
</protein>
<accession>V9SKT3</accession>
<dbReference type="Proteomes" id="UP000018886">
    <property type="component" value="Segment"/>
</dbReference>
<reference evidence="1 2" key="1">
    <citation type="journal article" date="2014" name="Virol. J.">
        <title>First genome sequences of Achromobacter phages reveal new members of the N4 family.</title>
        <authorList>
            <person name="Wittmann J."/>
            <person name="Dreiseikelmann B."/>
            <person name="Rohde M."/>
            <person name="Meier-Kolthoff J.P."/>
            <person name="Bunk B."/>
            <person name="Rohde C."/>
        </authorList>
    </citation>
    <scope>NUCLEOTIDE SEQUENCE [LARGE SCALE GENOMIC DNA]</scope>
</reference>
<dbReference type="EMBL" id="KF787094">
    <property type="protein sequence ID" value="AHC56603.1"/>
    <property type="molecule type" value="Genomic_DNA"/>
</dbReference>
<name>V9SKT3_9CAUD</name>
<organism evidence="1 2">
    <name type="scientific">Achromobacter phage JWDelta</name>
    <dbReference type="NCBI Taxonomy" id="1416008"/>
    <lineage>
        <taxon>Viruses</taxon>
        <taxon>Duplodnaviria</taxon>
        <taxon>Heunggongvirae</taxon>
        <taxon>Uroviricota</taxon>
        <taxon>Caudoviricetes</taxon>
        <taxon>Schitoviridae</taxon>
        <taxon>Rothmandenesvirinae</taxon>
        <taxon>Jwalphavirus</taxon>
        <taxon>Jwalphavirus jwalpha</taxon>
    </lineage>
</organism>
<sequence length="137" mass="15795">MSAMADESLLDLNVPLYEYTARGECLYWGKMKYLETGDRWAKRNAHILLPDSRYGHYIAGCMMIDGIKLEPVFLHKGQSLDCSSWDLTAAGVSFYSPLDESWLDWDHYNAVVAMREKQFEVMSHFLKHQSPTNLVEP</sequence>
<proteinExistence type="predicted"/>
<evidence type="ECO:0000313" key="2">
    <source>
        <dbReference type="Proteomes" id="UP000018886"/>
    </source>
</evidence>
<gene>
    <name evidence="1" type="ORF">JJJA_0087</name>
</gene>